<gene>
    <name evidence="2" type="ORF">SO802_001853</name>
</gene>
<evidence type="ECO:0000256" key="1">
    <source>
        <dbReference type="SAM" id="Coils"/>
    </source>
</evidence>
<comment type="caution">
    <text evidence="2">The sequence shown here is derived from an EMBL/GenBank/DDBJ whole genome shotgun (WGS) entry which is preliminary data.</text>
</comment>
<evidence type="ECO:0000313" key="2">
    <source>
        <dbReference type="EMBL" id="KAL0014784.1"/>
    </source>
</evidence>
<sequence length="80" mass="9070">MVNYDVFAKVMGKERKGRVCGVGFDPNLSGRSKSALTDLHIQSSQSRDNEVAQLKEELSTMKEKLACFDQMQEKLRKFDA</sequence>
<reference evidence="2 3" key="1">
    <citation type="submission" date="2024-01" db="EMBL/GenBank/DDBJ databases">
        <title>A telomere-to-telomere, gap-free genome of sweet tea (Lithocarpus litseifolius).</title>
        <authorList>
            <person name="Zhou J."/>
        </authorList>
    </citation>
    <scope>NUCLEOTIDE SEQUENCE [LARGE SCALE GENOMIC DNA]</scope>
    <source>
        <strain evidence="2">Zhou-2022a</strain>
        <tissue evidence="2">Leaf</tissue>
    </source>
</reference>
<organism evidence="2 3">
    <name type="scientific">Lithocarpus litseifolius</name>
    <dbReference type="NCBI Taxonomy" id="425828"/>
    <lineage>
        <taxon>Eukaryota</taxon>
        <taxon>Viridiplantae</taxon>
        <taxon>Streptophyta</taxon>
        <taxon>Embryophyta</taxon>
        <taxon>Tracheophyta</taxon>
        <taxon>Spermatophyta</taxon>
        <taxon>Magnoliopsida</taxon>
        <taxon>eudicotyledons</taxon>
        <taxon>Gunneridae</taxon>
        <taxon>Pentapetalae</taxon>
        <taxon>rosids</taxon>
        <taxon>fabids</taxon>
        <taxon>Fagales</taxon>
        <taxon>Fagaceae</taxon>
        <taxon>Lithocarpus</taxon>
    </lineage>
</organism>
<evidence type="ECO:0000313" key="3">
    <source>
        <dbReference type="Proteomes" id="UP001459277"/>
    </source>
</evidence>
<protein>
    <submittedName>
        <fullName evidence="2">Uncharacterized protein</fullName>
    </submittedName>
</protein>
<keyword evidence="1" id="KW-0175">Coiled coil</keyword>
<dbReference type="AlphaFoldDB" id="A0AAW2DZB2"/>
<keyword evidence="3" id="KW-1185">Reference proteome</keyword>
<name>A0AAW2DZB2_9ROSI</name>
<proteinExistence type="predicted"/>
<feature type="coiled-coil region" evidence="1">
    <location>
        <begin position="44"/>
        <end position="71"/>
    </location>
</feature>
<accession>A0AAW2DZB2</accession>
<dbReference type="EMBL" id="JAZDWU010000001">
    <property type="protein sequence ID" value="KAL0014784.1"/>
    <property type="molecule type" value="Genomic_DNA"/>
</dbReference>
<dbReference type="Proteomes" id="UP001459277">
    <property type="component" value="Unassembled WGS sequence"/>
</dbReference>